<reference evidence="10" key="1">
    <citation type="submission" date="2018-01" db="EMBL/GenBank/DDBJ databases">
        <authorList>
            <person name="Mao J.F."/>
        </authorList>
    </citation>
    <scope>NUCLEOTIDE SEQUENCE</scope>
    <source>
        <strain evidence="10">Huo1</strain>
        <tissue evidence="10">Leaf</tissue>
    </source>
</reference>
<feature type="domain" description="THO complex subunitTHOC2 C-terminal" evidence="7">
    <location>
        <begin position="1112"/>
        <end position="1405"/>
    </location>
</feature>
<comment type="caution">
    <text evidence="10">The sequence shown here is derived from an EMBL/GenBank/DDBJ whole genome shotgun (WGS) entry which is preliminary data.</text>
</comment>
<evidence type="ECO:0000256" key="1">
    <source>
        <dbReference type="ARBA" id="ARBA00004123"/>
    </source>
</evidence>
<dbReference type="Proteomes" id="UP000298416">
    <property type="component" value="Unassembled WGS sequence"/>
</dbReference>
<dbReference type="InterPro" id="IPR040007">
    <property type="entry name" value="Tho2"/>
</dbReference>
<evidence type="ECO:0000256" key="3">
    <source>
        <dbReference type="ARBA" id="ARBA00019596"/>
    </source>
</evidence>
<feature type="region of interest" description="Disordered" evidence="6">
    <location>
        <begin position="1451"/>
        <end position="1992"/>
    </location>
</feature>
<feature type="compositionally biased region" description="Polar residues" evidence="6">
    <location>
        <begin position="1544"/>
        <end position="1561"/>
    </location>
</feature>
<dbReference type="Pfam" id="PF11732">
    <property type="entry name" value="Thoc2"/>
    <property type="match status" value="1"/>
</dbReference>
<feature type="compositionally biased region" description="Basic and acidic residues" evidence="6">
    <location>
        <begin position="1849"/>
        <end position="1889"/>
    </location>
</feature>
<evidence type="ECO:0000259" key="9">
    <source>
        <dbReference type="Pfam" id="PF16134"/>
    </source>
</evidence>
<evidence type="ECO:0000313" key="11">
    <source>
        <dbReference type="Proteomes" id="UP000298416"/>
    </source>
</evidence>
<feature type="compositionally biased region" description="Basic and acidic residues" evidence="6">
    <location>
        <begin position="1617"/>
        <end position="1670"/>
    </location>
</feature>
<feature type="compositionally biased region" description="Polar residues" evidence="6">
    <location>
        <begin position="1462"/>
        <end position="1471"/>
    </location>
</feature>
<dbReference type="PANTHER" id="PTHR21597">
    <property type="entry name" value="THO2 PROTEIN"/>
    <property type="match status" value="1"/>
</dbReference>
<name>A0A8X8WQJ9_SALSN</name>
<evidence type="ECO:0000313" key="10">
    <source>
        <dbReference type="EMBL" id="KAG6399085.1"/>
    </source>
</evidence>
<dbReference type="GO" id="GO:0003729">
    <property type="term" value="F:mRNA binding"/>
    <property type="evidence" value="ECO:0007669"/>
    <property type="project" value="TreeGrafter"/>
</dbReference>
<feature type="compositionally biased region" description="Basic and acidic residues" evidence="6">
    <location>
        <begin position="1929"/>
        <end position="1939"/>
    </location>
</feature>
<evidence type="ECO:0000256" key="2">
    <source>
        <dbReference type="ARBA" id="ARBA00007857"/>
    </source>
</evidence>
<feature type="compositionally biased region" description="Basic and acidic residues" evidence="6">
    <location>
        <begin position="1951"/>
        <end position="1985"/>
    </location>
</feature>
<dbReference type="EMBL" id="PNBA02000015">
    <property type="protein sequence ID" value="KAG6399085.1"/>
    <property type="molecule type" value="Genomic_DNA"/>
</dbReference>
<feature type="compositionally biased region" description="Basic and acidic residues" evidence="6">
    <location>
        <begin position="1578"/>
        <end position="1589"/>
    </location>
</feature>
<feature type="compositionally biased region" description="Basic and acidic residues" evidence="6">
    <location>
        <begin position="1687"/>
        <end position="1786"/>
    </location>
</feature>
<dbReference type="InterPro" id="IPR021418">
    <property type="entry name" value="THO_THOC2_C"/>
</dbReference>
<feature type="compositionally biased region" description="Basic and acidic residues" evidence="6">
    <location>
        <begin position="1524"/>
        <end position="1536"/>
    </location>
</feature>
<dbReference type="GO" id="GO:0006397">
    <property type="term" value="P:mRNA processing"/>
    <property type="evidence" value="ECO:0007669"/>
    <property type="project" value="InterPro"/>
</dbReference>
<feature type="domain" description="THO complex subunit 2 N-terminal" evidence="9">
    <location>
        <begin position="466"/>
        <end position="610"/>
    </location>
</feature>
<protein>
    <recommendedName>
        <fullName evidence="3">THO complex subunit 2</fullName>
    </recommendedName>
</protein>
<evidence type="ECO:0000256" key="5">
    <source>
        <dbReference type="SAM" id="Coils"/>
    </source>
</evidence>
<evidence type="ECO:0000259" key="7">
    <source>
        <dbReference type="Pfam" id="PF11262"/>
    </source>
</evidence>
<keyword evidence="5" id="KW-0175">Coiled coil</keyword>
<feature type="coiled-coil region" evidence="5">
    <location>
        <begin position="1135"/>
        <end position="1204"/>
    </location>
</feature>
<feature type="compositionally biased region" description="Pro residues" evidence="6">
    <location>
        <begin position="1790"/>
        <end position="1800"/>
    </location>
</feature>
<comment type="subcellular location">
    <subcellularLocation>
        <location evidence="1">Nucleus</location>
    </subcellularLocation>
</comment>
<gene>
    <name evidence="10" type="ORF">SASPL_140559</name>
</gene>
<dbReference type="Pfam" id="PF16134">
    <property type="entry name" value="THOC2_N"/>
    <property type="match status" value="2"/>
</dbReference>
<evidence type="ECO:0000256" key="4">
    <source>
        <dbReference type="ARBA" id="ARBA00023242"/>
    </source>
</evidence>
<feature type="compositionally biased region" description="Basic and acidic residues" evidence="6">
    <location>
        <begin position="1472"/>
        <end position="1509"/>
    </location>
</feature>
<comment type="similarity">
    <text evidence="2">Belongs to the THOC2 family.</text>
</comment>
<reference evidence="10" key="2">
    <citation type="submission" date="2020-08" db="EMBL/GenBank/DDBJ databases">
        <title>Plant Genome Project.</title>
        <authorList>
            <person name="Zhang R.-G."/>
        </authorList>
    </citation>
    <scope>NUCLEOTIDE SEQUENCE</scope>
    <source>
        <strain evidence="10">Huo1</strain>
        <tissue evidence="10">Leaf</tissue>
    </source>
</reference>
<dbReference type="PANTHER" id="PTHR21597:SF0">
    <property type="entry name" value="THO COMPLEX SUBUNIT 2"/>
    <property type="match status" value="1"/>
</dbReference>
<keyword evidence="4" id="KW-0539">Nucleus</keyword>
<evidence type="ECO:0000256" key="6">
    <source>
        <dbReference type="SAM" id="MobiDB-lite"/>
    </source>
</evidence>
<accession>A0A8X8WQJ9</accession>
<feature type="domain" description="THO complex subunit 2 N-terminal" evidence="9">
    <location>
        <begin position="87"/>
        <end position="438"/>
    </location>
</feature>
<dbReference type="InterPro" id="IPR032302">
    <property type="entry name" value="THOC2_N"/>
</dbReference>
<dbReference type="GO" id="GO:0000445">
    <property type="term" value="C:THO complex part of transcription export complex"/>
    <property type="evidence" value="ECO:0007669"/>
    <property type="project" value="TreeGrafter"/>
</dbReference>
<dbReference type="GO" id="GO:0006406">
    <property type="term" value="P:mRNA export from nucleus"/>
    <property type="evidence" value="ECO:0007669"/>
    <property type="project" value="InterPro"/>
</dbReference>
<organism evidence="10">
    <name type="scientific">Salvia splendens</name>
    <name type="common">Scarlet sage</name>
    <dbReference type="NCBI Taxonomy" id="180675"/>
    <lineage>
        <taxon>Eukaryota</taxon>
        <taxon>Viridiplantae</taxon>
        <taxon>Streptophyta</taxon>
        <taxon>Embryophyta</taxon>
        <taxon>Tracheophyta</taxon>
        <taxon>Spermatophyta</taxon>
        <taxon>Magnoliopsida</taxon>
        <taxon>eudicotyledons</taxon>
        <taxon>Gunneridae</taxon>
        <taxon>Pentapetalae</taxon>
        <taxon>asterids</taxon>
        <taxon>lamiids</taxon>
        <taxon>Lamiales</taxon>
        <taxon>Lamiaceae</taxon>
        <taxon>Nepetoideae</taxon>
        <taxon>Mentheae</taxon>
        <taxon>Salviinae</taxon>
        <taxon>Salvia</taxon>
        <taxon>Salvia subgen. Calosphace</taxon>
        <taxon>core Calosphace</taxon>
    </lineage>
</organism>
<keyword evidence="11" id="KW-1185">Reference proteome</keyword>
<feature type="domain" description="THO complex subunitTHOC2 N-terminal" evidence="8">
    <location>
        <begin position="612"/>
        <end position="687"/>
    </location>
</feature>
<feature type="compositionally biased region" description="Pro residues" evidence="6">
    <location>
        <begin position="1911"/>
        <end position="1923"/>
    </location>
</feature>
<feature type="compositionally biased region" description="Basic and acidic residues" evidence="6">
    <location>
        <begin position="1809"/>
        <end position="1819"/>
    </location>
</feature>
<sequence>MSLPPLECVHVTEDAVKELKNPNPNFKFDSPAHILRFLYELCYTMVGYLSTLNLFLLGDKIPGKVRGDLPYQKCKVALEAVEFSDSDLEGDVGSYFADIVSQMAQDLTMPGEYRSRLIKLAKWLVDSALVPLRFFQERCDEDFLWECEMIKIKAADLKSKEVRVNTRLLYQQTKFNLLREESEGYAKLVTLLCQVPEVSTENQSAATVGIIKSLIGHFDLDPNRVFDIVLECFELQLDNSVFLDLIPIFPKSHASQILGFKFQYFQRNEVNALVPSGLYQLTALMVKKEFIDVDSMMLRYPHLLPKDEDAFEQYTAFSAKRLDEANKIGKINLAATGKDLMDDEKQGDVTVDLFTALDLETMAVGERSPDLANNQPLGLLMGFLAVDDWFHAHQLLERLSLLNPMEYVQISRGLFRLIEKTILPAYKLVCQTQLSTAGTSSASSADSNLGSSNRSFINLPKELFEMLASAGPYLYRDALLLQKISRVLRGYYMCALDLVNDDGAFGSHSVTERIQNPRLHLKDARLRIDEALGMCLLPSLQLIPANPAVGQEIWELLSLLPYEVRYRLYGEWEKDDERFPMILAARQTARLDTRRILKRLAKENLKQLGRMVAKLAHANPMTVLRTIVHQIEAYRDMITPVVDAFKYLTQLEYDILEYVVIERLAQGGREKLKDDGLNLSDWLQSLASFWGHLYGSFSPLYSFDLLISPANALPSLRVIFWRCWLVGARDVVDLADWLYKACLRGEEMPYPPCPCSFCILSWCPTIVLRRLGGLATLASGRLPFYIGTDLLVLFENGMVIVIAKIFSNPLDVSVLPMGVIVKTNGVCWAIPESAFSEVIWTICAHPKLILTRTSIRCLHADGSRCKKYPSMELRGLFQYLVNQLKRGNGIELVLLQELIQQMANVQYTENMTEDQLDAMAGSDTLRYQATSFGMPRNNKALMKSMNRLRDSLFAKEEPKLAIPLLLLIAQHRSVVVIKADVPYIKMVCEQFDRCHGTLLQYVEFLCSAVTPTSSYALLIPTLDELVHQYHLDPEVAFLIYRPVMRLFKCQNSSSSFWPLVSKEKEDPASADMESEASDLLSTLALDLGSARKHISWLNLLDTVKTMLPPKAWNSLSPDLYATFWGLTLYDLHVPRNRYESEIAKLHGSLKALEELSDNSSSAIAKRKKDKERIQESLDRLTSELQKHEEHVESVRRRLAHEKDTWLSSCPDTLKINMEFLQRCIFPRCTFSMPDAVYCANFVNTLHSLGTPFFNTVNHIDVLICKTLQPMICCCTEYEVGRLGRFLFETLKTAYHWKSDESIYERECGNMPGFAVYYRYPNSQRVTYGQFIKVHWKWSQRITKLLIQCLESTEYMEIRNALIMLTKISSVFPVTRKTGINLEKRVAKIKSDEREDLKVLATGVGAALAARKPSWVTDEEFGMGYLDIKAAPAPASRSLSSNANTLQNGAVSQADQMGGRTVSVGNLLSDSGNHGRDSRRTDVDNLKQVDESANRQSEENSKAKEPETRPVVKRSSAAGSLAKPAKTDPAKEDDKPIKNVGRASGNATSTASAKVTNSSTRSSDFHSETKVEVTNSKSSDSKIHGGKDDGMEYSDVKQSSSRSTHSPRHENLIATSKSTEKSQKRTSPAEDLDRLNKRRKSDIDSRETDSGEVRLSERERSNDLRATDKIHMAASEKSGSDEQVSSRVTDRAVDKSKEKSSERYDRDHRERVERPDKSRGDDFLSEKLRDRSLERHGRERSVERVQERGADRNFDRLAKDDRNKDDRGKVRYNEASVEKSHGDEKFHGQNLPPPPPLPPHVIPQSVSASSRRDDDTDRRFGNARHTQKLSPRHDEREKRRSEENASVLQDDTKRRRDDEFRDRKRDERDATSIKMDEREREKTNANKEEVDLNATKRRKLKREHMASEPGEYLPPAPSPAPMPVSLPQTHDVRDRVDRKGAIVQRPNYVEEPGLRVHSKEAANKTRRDADPMYDREWEDDKRQRAEPKRRHRK</sequence>
<feature type="compositionally biased region" description="Basic and acidic residues" evidence="6">
    <location>
        <begin position="1830"/>
        <end position="1842"/>
    </location>
</feature>
<evidence type="ECO:0000259" key="8">
    <source>
        <dbReference type="Pfam" id="PF11732"/>
    </source>
</evidence>
<dbReference type="Pfam" id="PF11262">
    <property type="entry name" value="Tho2"/>
    <property type="match status" value="1"/>
</dbReference>
<dbReference type="InterPro" id="IPR021726">
    <property type="entry name" value="THO_THOC2_N"/>
</dbReference>
<proteinExistence type="inferred from homology"/>